<name>T0YDC5_9ZZZZ</name>
<organism evidence="2">
    <name type="scientific">mine drainage metagenome</name>
    <dbReference type="NCBI Taxonomy" id="410659"/>
    <lineage>
        <taxon>unclassified sequences</taxon>
        <taxon>metagenomes</taxon>
        <taxon>ecological metagenomes</taxon>
    </lineage>
</organism>
<gene>
    <name evidence="2" type="ORF">B2A_13218</name>
</gene>
<keyword evidence="1" id="KW-0812">Transmembrane</keyword>
<sequence>MSMDEETIFRVGITLILALMFVSFSAAYGPLYILALVFFMAAFVLIIILSFADFVLFPLFTRILKVTTVPARDYTIPKENDGIVKYVNGLYYATGTSP</sequence>
<dbReference type="EMBL" id="AUZZ01009563">
    <property type="protein sequence ID" value="EQD33311.1"/>
    <property type="molecule type" value="Genomic_DNA"/>
</dbReference>
<feature type="transmembrane region" description="Helical" evidence="1">
    <location>
        <begin position="7"/>
        <end position="26"/>
    </location>
</feature>
<keyword evidence="1" id="KW-1133">Transmembrane helix</keyword>
<evidence type="ECO:0000313" key="2">
    <source>
        <dbReference type="EMBL" id="EQD33311.1"/>
    </source>
</evidence>
<protein>
    <submittedName>
        <fullName evidence="2">Uncharacterized protein</fullName>
    </submittedName>
</protein>
<accession>T0YDC5</accession>
<proteinExistence type="predicted"/>
<comment type="caution">
    <text evidence="2">The sequence shown here is derived from an EMBL/GenBank/DDBJ whole genome shotgun (WGS) entry which is preliminary data.</text>
</comment>
<feature type="non-terminal residue" evidence="2">
    <location>
        <position position="98"/>
    </location>
</feature>
<keyword evidence="1" id="KW-0472">Membrane</keyword>
<evidence type="ECO:0000256" key="1">
    <source>
        <dbReference type="SAM" id="Phobius"/>
    </source>
</evidence>
<reference evidence="2" key="1">
    <citation type="submission" date="2013-08" db="EMBL/GenBank/DDBJ databases">
        <authorList>
            <person name="Mendez C."/>
            <person name="Richter M."/>
            <person name="Ferrer M."/>
            <person name="Sanchez J."/>
        </authorList>
    </citation>
    <scope>NUCLEOTIDE SEQUENCE</scope>
</reference>
<dbReference type="AlphaFoldDB" id="T0YDC5"/>
<reference evidence="2" key="2">
    <citation type="journal article" date="2014" name="ISME J.">
        <title>Microbial stratification in low pH oxic and suboxic macroscopic growths along an acid mine drainage.</title>
        <authorList>
            <person name="Mendez-Garcia C."/>
            <person name="Mesa V."/>
            <person name="Sprenger R.R."/>
            <person name="Richter M."/>
            <person name="Diez M.S."/>
            <person name="Solano J."/>
            <person name="Bargiela R."/>
            <person name="Golyshina O.V."/>
            <person name="Manteca A."/>
            <person name="Ramos J.L."/>
            <person name="Gallego J.R."/>
            <person name="Llorente I."/>
            <person name="Martins Dos Santos V.A."/>
            <person name="Jensen O.N."/>
            <person name="Pelaez A.I."/>
            <person name="Sanchez J."/>
            <person name="Ferrer M."/>
        </authorList>
    </citation>
    <scope>NUCLEOTIDE SEQUENCE</scope>
</reference>
<feature type="transmembrane region" description="Helical" evidence="1">
    <location>
        <begin position="32"/>
        <end position="57"/>
    </location>
</feature>